<protein>
    <recommendedName>
        <fullName evidence="6">NADH-quinone oxidoreductase subunit D</fullName>
        <ecNumber evidence="6">7.1.1.-</ecNumber>
    </recommendedName>
    <alternativeName>
        <fullName evidence="6">NADH dehydrogenase I subunit D</fullName>
    </alternativeName>
    <alternativeName>
        <fullName evidence="6">NDH-1 subunit D</fullName>
    </alternativeName>
</protein>
<dbReference type="PATRIC" id="fig|49338.4.peg.3001"/>
<name>A0A098B2U7_DESHA</name>
<keyword evidence="3 6" id="KW-0874">Quinone</keyword>
<dbReference type="PANTHER" id="PTHR11993">
    <property type="entry name" value="NADH-UBIQUINONE OXIDOREDUCTASE 49 KDA SUBUNIT"/>
    <property type="match status" value="1"/>
</dbReference>
<dbReference type="EMBL" id="LOCK01000050">
    <property type="protein sequence ID" value="KTE90224.1"/>
    <property type="molecule type" value="Genomic_DNA"/>
</dbReference>
<proteinExistence type="inferred from homology"/>
<evidence type="ECO:0000313" key="11">
    <source>
        <dbReference type="Proteomes" id="UP000054623"/>
    </source>
</evidence>
<dbReference type="OrthoDB" id="9801496at2"/>
<evidence type="ECO:0000259" key="8">
    <source>
        <dbReference type="Pfam" id="PF00346"/>
    </source>
</evidence>
<dbReference type="PROSITE" id="PS00535">
    <property type="entry name" value="COMPLEX1_49K"/>
    <property type="match status" value="1"/>
</dbReference>
<dbReference type="InterPro" id="IPR001135">
    <property type="entry name" value="NADH_Q_OxRdtase_suD"/>
</dbReference>
<gene>
    <name evidence="6" type="primary">nuoD</name>
    <name evidence="10" type="ORF">AT727_09875</name>
    <name evidence="9" type="ORF">DPCES_2795</name>
</gene>
<evidence type="ECO:0000256" key="1">
    <source>
        <dbReference type="ARBA" id="ARBA00005769"/>
    </source>
</evidence>
<comment type="similarity">
    <text evidence="1 6 7">Belongs to the complex I 49 kDa subunit family.</text>
</comment>
<feature type="domain" description="NADH-quinone oxidoreductase subunit D" evidence="8">
    <location>
        <begin position="125"/>
        <end position="298"/>
    </location>
</feature>
<dbReference type="Proteomes" id="UP000054623">
    <property type="component" value="Unassembled WGS sequence"/>
</dbReference>
<evidence type="ECO:0000256" key="4">
    <source>
        <dbReference type="ARBA" id="ARBA00022967"/>
    </source>
</evidence>
<evidence type="ECO:0000256" key="6">
    <source>
        <dbReference type="HAMAP-Rule" id="MF_01358"/>
    </source>
</evidence>
<dbReference type="GO" id="GO:0051287">
    <property type="term" value="F:NAD binding"/>
    <property type="evidence" value="ECO:0007669"/>
    <property type="project" value="InterPro"/>
</dbReference>
<evidence type="ECO:0000313" key="9">
    <source>
        <dbReference type="EMBL" id="CDX02682.1"/>
    </source>
</evidence>
<reference evidence="10 11" key="2">
    <citation type="submission" date="2015-12" db="EMBL/GenBank/DDBJ databases">
        <title>Draft Genome Sequence of Desulfitobacterium hafniense Strain DH, a Sulfate-reducing Bacterium Isolated from Paddy Soils.</title>
        <authorList>
            <person name="Bao P."/>
            <person name="Zhang X."/>
            <person name="Li G."/>
        </authorList>
    </citation>
    <scope>NUCLEOTIDE SEQUENCE [LARGE SCALE GENOMIC DNA]</scope>
    <source>
        <strain evidence="10 11">DH</strain>
    </source>
</reference>
<keyword evidence="6" id="KW-1003">Cell membrane</keyword>
<dbReference type="InterPro" id="IPR022885">
    <property type="entry name" value="NDH1_su_D/H"/>
</dbReference>
<keyword evidence="4 6" id="KW-1278">Translocase</keyword>
<dbReference type="InterPro" id="IPR029014">
    <property type="entry name" value="NiFe-Hase_large"/>
</dbReference>
<dbReference type="GO" id="GO:0050136">
    <property type="term" value="F:NADH dehydrogenase (quinone) (non-electrogenic) activity"/>
    <property type="evidence" value="ECO:0007669"/>
    <property type="project" value="UniProtKB-UniRule"/>
</dbReference>
<dbReference type="SMR" id="A0A098B2U7"/>
<evidence type="ECO:0000313" key="10">
    <source>
        <dbReference type="EMBL" id="KTE90224.1"/>
    </source>
</evidence>
<comment type="catalytic activity">
    <reaction evidence="6">
        <text>a quinone + NADH + 5 H(+)(in) = a quinol + NAD(+) + 4 H(+)(out)</text>
        <dbReference type="Rhea" id="RHEA:57888"/>
        <dbReference type="ChEBI" id="CHEBI:15378"/>
        <dbReference type="ChEBI" id="CHEBI:24646"/>
        <dbReference type="ChEBI" id="CHEBI:57540"/>
        <dbReference type="ChEBI" id="CHEBI:57945"/>
        <dbReference type="ChEBI" id="CHEBI:132124"/>
    </reaction>
</comment>
<keyword evidence="9" id="KW-0560">Oxidoreductase</keyword>
<dbReference type="SUPFAM" id="SSF56762">
    <property type="entry name" value="HydB/Nqo4-like"/>
    <property type="match status" value="1"/>
</dbReference>
<comment type="subcellular location">
    <subcellularLocation>
        <location evidence="6">Cell membrane</location>
        <topology evidence="6">Peripheral membrane protein</topology>
        <orientation evidence="6">Cytoplasmic side</orientation>
    </subcellularLocation>
</comment>
<accession>A0A098B2U7</accession>
<dbReference type="Pfam" id="PF00346">
    <property type="entry name" value="Complex1_49kDa"/>
    <property type="match status" value="1"/>
</dbReference>
<dbReference type="InterPro" id="IPR014029">
    <property type="entry name" value="NADH_UbQ_OxRdtase_49kDa_CS"/>
</dbReference>
<evidence type="ECO:0000256" key="2">
    <source>
        <dbReference type="ARBA" id="ARBA00022448"/>
    </source>
</evidence>
<dbReference type="RefSeq" id="WP_005813218.1">
    <property type="nucleotide sequence ID" value="NZ_CABKQQ010000044.1"/>
</dbReference>
<keyword evidence="5 6" id="KW-0520">NAD</keyword>
<evidence type="ECO:0000256" key="7">
    <source>
        <dbReference type="RuleBase" id="RU003685"/>
    </source>
</evidence>
<dbReference type="GO" id="GO:0048038">
    <property type="term" value="F:quinone binding"/>
    <property type="evidence" value="ECO:0007669"/>
    <property type="project" value="UniProtKB-KW"/>
</dbReference>
<dbReference type="Gene3D" id="1.10.645.10">
    <property type="entry name" value="Cytochrome-c3 Hydrogenase, chain B"/>
    <property type="match status" value="1"/>
</dbReference>
<dbReference type="AlphaFoldDB" id="A0A098B2U7"/>
<comment type="subunit">
    <text evidence="6">NDH-1 is composed of 14 different subunits. Subunits NuoB, C, D, E, F, and G constitute the peripheral sector of the complex.</text>
</comment>
<dbReference type="PANTHER" id="PTHR11993:SF10">
    <property type="entry name" value="NADH DEHYDROGENASE [UBIQUINONE] IRON-SULFUR PROTEIN 2, MITOCHONDRIAL"/>
    <property type="match status" value="1"/>
</dbReference>
<evidence type="ECO:0000256" key="3">
    <source>
        <dbReference type="ARBA" id="ARBA00022719"/>
    </source>
</evidence>
<dbReference type="EC" id="7.1.1.-" evidence="6"/>
<dbReference type="HAMAP" id="MF_01358">
    <property type="entry name" value="NDH1_NuoD"/>
    <property type="match status" value="1"/>
</dbReference>
<organism evidence="9">
    <name type="scientific">Desulfitobacterium hafniense</name>
    <name type="common">Desulfitobacterium frappieri</name>
    <dbReference type="NCBI Taxonomy" id="49338"/>
    <lineage>
        <taxon>Bacteria</taxon>
        <taxon>Bacillati</taxon>
        <taxon>Bacillota</taxon>
        <taxon>Clostridia</taxon>
        <taxon>Eubacteriales</taxon>
        <taxon>Desulfitobacteriaceae</taxon>
        <taxon>Desulfitobacterium</taxon>
    </lineage>
</organism>
<comment type="function">
    <text evidence="6">NDH-1 shuttles electrons from NADH, via FMN and iron-sulfur (Fe-S) centers, to quinones in the respiratory chain. The immediate electron acceptor for the enzyme in this species is believed to be a menaquinone. Couples the redox reaction to proton translocation (for every two electrons transferred, four hydrogen ions are translocated across the cytoplasmic membrane), and thus conserves the redox energy in a proton gradient.</text>
</comment>
<dbReference type="EMBL" id="LK996017">
    <property type="protein sequence ID" value="CDX02682.1"/>
    <property type="molecule type" value="Genomic_DNA"/>
</dbReference>
<sequence>MSDLYNEGTEELLLNMGPQHPSMHGVFRMVVRLQGETVTGIEPKIGYLHRGLEKIAESRTYPQFIPYTDRLDYLASPHNNLAYVQTVEKLMGLEIPERAEYLRIILAELARFASHQVFIASAALDMAGWTAWGYPFRDRERILDLFEMMSGSRLTVNCMRIGGVSAEPPAEFWPALESFLDDMPEKLEEYFNIYMGNEIAQARMKKVGILSKEVAENLCITGPALRASGVQYDVRKAEPYGIYDRFDFEVPVLYGCDTYDRNLIRFMEMNESLKIIRQAVRDIPEGPIMAKVPKIIKPPAGEVYHRVENPKGELGFYIVSNGTPKPERVKIRAGAFVNLQCLNEIGVGTYIQDLIASFASLDAVLGEVDK</sequence>
<dbReference type="GO" id="GO:0005886">
    <property type="term" value="C:plasma membrane"/>
    <property type="evidence" value="ECO:0007669"/>
    <property type="project" value="UniProtKB-SubCell"/>
</dbReference>
<dbReference type="NCBIfam" id="NF004739">
    <property type="entry name" value="PRK06075.1"/>
    <property type="match status" value="1"/>
</dbReference>
<evidence type="ECO:0000256" key="5">
    <source>
        <dbReference type="ARBA" id="ARBA00023027"/>
    </source>
</evidence>
<keyword evidence="6" id="KW-0472">Membrane</keyword>
<reference evidence="9" key="1">
    <citation type="submission" date="2014-07" db="EMBL/GenBank/DDBJ databases">
        <authorList>
            <person name="Hornung V.Bastian."/>
        </authorList>
    </citation>
    <scope>NUCLEOTIDE SEQUENCE</scope>
    <source>
        <strain evidence="9">PCE-S</strain>
    </source>
</reference>
<keyword evidence="2 6" id="KW-0813">Transport</keyword>